<evidence type="ECO:0000259" key="4">
    <source>
        <dbReference type="PROSITE" id="PS01124"/>
    </source>
</evidence>
<dbReference type="GO" id="GO:0003700">
    <property type="term" value="F:DNA-binding transcription factor activity"/>
    <property type="evidence" value="ECO:0007669"/>
    <property type="project" value="InterPro"/>
</dbReference>
<dbReference type="Proteomes" id="UP000298513">
    <property type="component" value="Unassembled WGS sequence"/>
</dbReference>
<dbReference type="InterPro" id="IPR035418">
    <property type="entry name" value="AraC-bd_2"/>
</dbReference>
<keyword evidence="6" id="KW-1185">Reference proteome</keyword>
<dbReference type="Pfam" id="PF14525">
    <property type="entry name" value="AraC_binding_2"/>
    <property type="match status" value="1"/>
</dbReference>
<accession>A0A4Z1D1I8</accession>
<dbReference type="SMART" id="SM00342">
    <property type="entry name" value="HTH_ARAC"/>
    <property type="match status" value="1"/>
</dbReference>
<dbReference type="AlphaFoldDB" id="A0A4Z1D1I8"/>
<feature type="domain" description="HTH araC/xylS-type" evidence="4">
    <location>
        <begin position="216"/>
        <end position="317"/>
    </location>
</feature>
<dbReference type="PANTHER" id="PTHR46796:SF6">
    <property type="entry name" value="ARAC SUBFAMILY"/>
    <property type="match status" value="1"/>
</dbReference>
<keyword evidence="1" id="KW-0805">Transcription regulation</keyword>
<dbReference type="RefSeq" id="WP_135794257.1">
    <property type="nucleotide sequence ID" value="NZ_BNBQ01000013.1"/>
</dbReference>
<dbReference type="PRINTS" id="PR00032">
    <property type="entry name" value="HTHARAC"/>
</dbReference>
<gene>
    <name evidence="5" type="ORF">E5082_29260</name>
</gene>
<dbReference type="PANTHER" id="PTHR46796">
    <property type="entry name" value="HTH-TYPE TRANSCRIPTIONAL ACTIVATOR RHAS-RELATED"/>
    <property type="match status" value="1"/>
</dbReference>
<proteinExistence type="predicted"/>
<keyword evidence="2" id="KW-0238">DNA-binding</keyword>
<sequence>MYSVIDLDGLPAADRFSFWWEAVARSVVPVHASSEDAPSFWAEMTSVDLRGIQISRVRCLSFEARRTPRLIRRADLGLLQLSLTLQGRSGIEQEDRQASLAPTDMVLYDTSVPFRAWTLPEVTADGIVVQFPREALPLSAGAVRCLTARRLPGRSGIGALLATTVRQALRQAPALTRADAGRLSGIVVDLAAAVLAHELESGPETMPSCTGETMLLRVRDFILRHLTDPELSPATIAAAHSMSVRSLHRLFEAEGATVSAWIRERRLEHCRRDLTDPLRGRQPVRAVAARWGFTDPASFSRAFRGAYGLSPQEYRRQWLAGELSSGR</sequence>
<evidence type="ECO:0000256" key="2">
    <source>
        <dbReference type="ARBA" id="ARBA00023125"/>
    </source>
</evidence>
<dbReference type="SUPFAM" id="SSF46689">
    <property type="entry name" value="Homeodomain-like"/>
    <property type="match status" value="1"/>
</dbReference>
<dbReference type="EMBL" id="SRRU01000013">
    <property type="protein sequence ID" value="TGN75353.1"/>
    <property type="molecule type" value="Genomic_DNA"/>
</dbReference>
<evidence type="ECO:0000256" key="3">
    <source>
        <dbReference type="ARBA" id="ARBA00023163"/>
    </source>
</evidence>
<name>A0A4Z1D1I8_STRGP</name>
<dbReference type="InterPro" id="IPR009057">
    <property type="entry name" value="Homeodomain-like_sf"/>
</dbReference>
<dbReference type="PROSITE" id="PS01124">
    <property type="entry name" value="HTH_ARAC_FAMILY_2"/>
    <property type="match status" value="1"/>
</dbReference>
<organism evidence="5 6">
    <name type="scientific">Streptomyces griseoluteus</name>
    <dbReference type="NCBI Taxonomy" id="29306"/>
    <lineage>
        <taxon>Bacteria</taxon>
        <taxon>Bacillati</taxon>
        <taxon>Actinomycetota</taxon>
        <taxon>Actinomycetes</taxon>
        <taxon>Kitasatosporales</taxon>
        <taxon>Streptomycetaceae</taxon>
        <taxon>Streptomyces</taxon>
    </lineage>
</organism>
<dbReference type="Pfam" id="PF12833">
    <property type="entry name" value="HTH_18"/>
    <property type="match status" value="1"/>
</dbReference>
<evidence type="ECO:0000313" key="6">
    <source>
        <dbReference type="Proteomes" id="UP000298513"/>
    </source>
</evidence>
<evidence type="ECO:0000313" key="5">
    <source>
        <dbReference type="EMBL" id="TGN75353.1"/>
    </source>
</evidence>
<dbReference type="Gene3D" id="1.10.10.60">
    <property type="entry name" value="Homeodomain-like"/>
    <property type="match status" value="1"/>
</dbReference>
<dbReference type="GeneID" id="91534079"/>
<reference evidence="5 6" key="1">
    <citation type="submission" date="2019-04" db="EMBL/GenBank/DDBJ databases">
        <title>Streptomyces sp. nov. Bv016 isolated from bark of Buahinia variegata.</title>
        <authorList>
            <person name="Kanchanasin P."/>
            <person name="Tanasupawat S."/>
            <person name="Yuki M."/>
            <person name="Kudo T."/>
        </authorList>
    </citation>
    <scope>NUCLEOTIDE SEQUENCE [LARGE SCALE GENOMIC DNA]</scope>
    <source>
        <strain evidence="5 6">JCM 4765</strain>
    </source>
</reference>
<dbReference type="InterPro" id="IPR018060">
    <property type="entry name" value="HTH_AraC"/>
</dbReference>
<evidence type="ECO:0000256" key="1">
    <source>
        <dbReference type="ARBA" id="ARBA00023015"/>
    </source>
</evidence>
<protein>
    <submittedName>
        <fullName evidence="5">Helix-turn-helix domain-containing protein</fullName>
    </submittedName>
</protein>
<keyword evidence="3" id="KW-0804">Transcription</keyword>
<dbReference type="InterPro" id="IPR020449">
    <property type="entry name" value="Tscrpt_reg_AraC-type_HTH"/>
</dbReference>
<dbReference type="GO" id="GO:0043565">
    <property type="term" value="F:sequence-specific DNA binding"/>
    <property type="evidence" value="ECO:0007669"/>
    <property type="project" value="InterPro"/>
</dbReference>
<dbReference type="InterPro" id="IPR050204">
    <property type="entry name" value="AraC_XylS_family_regulators"/>
</dbReference>
<comment type="caution">
    <text evidence="5">The sequence shown here is derived from an EMBL/GenBank/DDBJ whole genome shotgun (WGS) entry which is preliminary data.</text>
</comment>